<evidence type="ECO:0000313" key="1">
    <source>
        <dbReference type="EMBL" id="KAI9917153.1"/>
    </source>
</evidence>
<comment type="caution">
    <text evidence="1">The sequence shown here is derived from an EMBL/GenBank/DDBJ whole genome shotgun (WGS) entry which is preliminary data.</text>
</comment>
<proteinExistence type="predicted"/>
<name>A0ACC0WEA8_9STRA</name>
<gene>
    <name evidence="1" type="ORF">PsorP6_012469</name>
</gene>
<sequence>MNRDLSGNNIVAIASSEGTVLSTLDLSDNGIQDLSTFSIPSTVTTLNLDNNELSTILPRALPASVTSLSIRKNRFTSLANVSVPTYTTHVDLSGNVIPHVTTWPLPRPLQTFACRNCAIESITGLAFPSTLNVSTFDVRGSTVQVFEVANSSVPVLENIRDLLVPTVRGPCRDPHAVAHVTHDRRTTLCVLPDAYFDDKYRLATTQGHVRSDDDPINDDETESNALTNWMLLAMLSLAAMVSCMIGAIIFIIYRRRQQVRDDELRQAETFALNPTPPSVSSKATKYVPSQCSGLSHTEQTDSVPEAGNRDSSLAVLVQDVRLEHELVQCRLLQNEVVRGHLVAKGGYGAVYLATFQNETVVVKQLLPERARERRWLSSFIEEIRLCLTLQHPKIVRFIGVTWSTILDISMVMEYLPQGDLSSLLERQRERERLDGRARDGYTWFATDGPIKCKSLLALDIAEALVYLHSFERPIIHRDLKPKNVLLSASWEAKVTDFGTSRALEEDDQTLTAEIGTVAWIAPEILRGEHYSEKADVYSFGVLLTELDTGCRPYAQGILPGETRHDRILSNTRIAVLVSAGSLRPHVHDDCPQSVAHLVDKCLAYDPVDRPSALQLHYELRNLEVERDERVALSCSASCLE</sequence>
<accession>A0ACC0WEA8</accession>
<keyword evidence="2" id="KW-1185">Reference proteome</keyword>
<reference evidence="1 2" key="1">
    <citation type="journal article" date="2022" name="bioRxiv">
        <title>The genome of the oomycete Peronosclerospora sorghi, a cosmopolitan pathogen of maize and sorghum, is inflated with dispersed pseudogenes.</title>
        <authorList>
            <person name="Fletcher K."/>
            <person name="Martin F."/>
            <person name="Isakeit T."/>
            <person name="Cavanaugh K."/>
            <person name="Magill C."/>
            <person name="Michelmore R."/>
        </authorList>
    </citation>
    <scope>NUCLEOTIDE SEQUENCE [LARGE SCALE GENOMIC DNA]</scope>
    <source>
        <strain evidence="1">P6</strain>
    </source>
</reference>
<protein>
    <submittedName>
        <fullName evidence="1">Uncharacterized protein</fullName>
    </submittedName>
</protein>
<dbReference type="EMBL" id="CM047592">
    <property type="protein sequence ID" value="KAI9917153.1"/>
    <property type="molecule type" value="Genomic_DNA"/>
</dbReference>
<dbReference type="Proteomes" id="UP001163321">
    <property type="component" value="Chromosome 13"/>
</dbReference>
<evidence type="ECO:0000313" key="2">
    <source>
        <dbReference type="Proteomes" id="UP001163321"/>
    </source>
</evidence>
<organism evidence="1 2">
    <name type="scientific">Peronosclerospora sorghi</name>
    <dbReference type="NCBI Taxonomy" id="230839"/>
    <lineage>
        <taxon>Eukaryota</taxon>
        <taxon>Sar</taxon>
        <taxon>Stramenopiles</taxon>
        <taxon>Oomycota</taxon>
        <taxon>Peronosporomycetes</taxon>
        <taxon>Peronosporales</taxon>
        <taxon>Peronosporaceae</taxon>
        <taxon>Peronosclerospora</taxon>
    </lineage>
</organism>